<comment type="similarity">
    <text evidence="1">Belongs to the short-chain dehydrogenases/reductases (SDR) family.</text>
</comment>
<evidence type="ECO:0000313" key="3">
    <source>
        <dbReference type="EMBL" id="VAV97399.1"/>
    </source>
</evidence>
<evidence type="ECO:0000256" key="2">
    <source>
        <dbReference type="ARBA" id="ARBA00023002"/>
    </source>
</evidence>
<dbReference type="Pfam" id="PF13561">
    <property type="entry name" value="adh_short_C2"/>
    <property type="match status" value="1"/>
</dbReference>
<evidence type="ECO:0000256" key="1">
    <source>
        <dbReference type="ARBA" id="ARBA00006484"/>
    </source>
</evidence>
<dbReference type="Gene3D" id="3.40.50.720">
    <property type="entry name" value="NAD(P)-binding Rossmann-like Domain"/>
    <property type="match status" value="1"/>
</dbReference>
<protein>
    <submittedName>
        <fullName evidence="3">3-oxoacyl-[acyl-carrier protein] reductase</fullName>
        <ecNumber evidence="3">1.1.1.100</ecNumber>
    </submittedName>
</protein>
<sequence>MENMQKNILVTGASRGIGAAILKALDQPGIEATGHNTTGQGGLLKADFSQTGAAGNLWGKALTKLGGRIDILINNAGIFEPNSIARDDADWLKSWNKTMQINLTTSAELCRLAVLHFKERSEEGRIVNIASRAAYRGDSPDHWHYAASKGAMVAMTKTIARAYAKDEILAFAICPGFTMTDMAEDYLESRGGDKLLADIPLGRVAQPEEIASMAKYCAIDAPASMTGAVLDANGASFVR</sequence>
<keyword evidence="2 3" id="KW-0560">Oxidoreductase</keyword>
<dbReference type="InterPro" id="IPR036291">
    <property type="entry name" value="NAD(P)-bd_dom_sf"/>
</dbReference>
<dbReference type="InterPro" id="IPR002347">
    <property type="entry name" value="SDR_fam"/>
</dbReference>
<dbReference type="PANTHER" id="PTHR43639">
    <property type="entry name" value="OXIDOREDUCTASE, SHORT-CHAIN DEHYDROGENASE/REDUCTASE FAMILY (AFU_ORTHOLOGUE AFUA_5G02870)"/>
    <property type="match status" value="1"/>
</dbReference>
<proteinExistence type="inferred from homology"/>
<reference evidence="3" key="1">
    <citation type="submission" date="2018-06" db="EMBL/GenBank/DDBJ databases">
        <authorList>
            <person name="Zhirakovskaya E."/>
        </authorList>
    </citation>
    <scope>NUCLEOTIDE SEQUENCE</scope>
</reference>
<dbReference type="PRINTS" id="PR00080">
    <property type="entry name" value="SDRFAMILY"/>
</dbReference>
<dbReference type="EC" id="1.1.1.100" evidence="3"/>
<dbReference type="EMBL" id="UOEF01000245">
    <property type="protein sequence ID" value="VAV97399.1"/>
    <property type="molecule type" value="Genomic_DNA"/>
</dbReference>
<dbReference type="CDD" id="cd05233">
    <property type="entry name" value="SDR_c"/>
    <property type="match status" value="1"/>
</dbReference>
<name>A0A3B0RZH1_9ZZZZ</name>
<dbReference type="SUPFAM" id="SSF51735">
    <property type="entry name" value="NAD(P)-binding Rossmann-fold domains"/>
    <property type="match status" value="1"/>
</dbReference>
<dbReference type="PRINTS" id="PR00081">
    <property type="entry name" value="GDHRDH"/>
</dbReference>
<organism evidence="3">
    <name type="scientific">hydrothermal vent metagenome</name>
    <dbReference type="NCBI Taxonomy" id="652676"/>
    <lineage>
        <taxon>unclassified sequences</taxon>
        <taxon>metagenomes</taxon>
        <taxon>ecological metagenomes</taxon>
    </lineage>
</organism>
<gene>
    <name evidence="3" type="ORF">MNBD_ALPHA04-264</name>
</gene>
<dbReference type="PANTHER" id="PTHR43639:SF1">
    <property type="entry name" value="SHORT-CHAIN DEHYDROGENASE_REDUCTASE FAMILY PROTEIN"/>
    <property type="match status" value="1"/>
</dbReference>
<accession>A0A3B0RZH1</accession>
<dbReference type="AlphaFoldDB" id="A0A3B0RZH1"/>
<dbReference type="GO" id="GO:0004316">
    <property type="term" value="F:3-oxoacyl-[acyl-carrier-protein] reductase (NADPH) activity"/>
    <property type="evidence" value="ECO:0007669"/>
    <property type="project" value="UniProtKB-EC"/>
</dbReference>